<dbReference type="EMBL" id="DS022305">
    <property type="protein sequence ID" value="OAJ41350.1"/>
    <property type="molecule type" value="Genomic_DNA"/>
</dbReference>
<name>A0A177WPI0_BATDL</name>
<reference evidence="2 3" key="2">
    <citation type="submission" date="2016-05" db="EMBL/GenBank/DDBJ databases">
        <title>Lineage-specific infection strategies underlie the spectrum of fungal disease in amphibians.</title>
        <authorList>
            <person name="Cuomo C.A."/>
            <person name="Farrer R.A."/>
            <person name="James T."/>
            <person name="Longcore J."/>
            <person name="Birren B."/>
        </authorList>
    </citation>
    <scope>NUCLEOTIDE SEQUENCE [LARGE SCALE GENOMIC DNA]</scope>
    <source>
        <strain evidence="2 3">JEL423</strain>
    </source>
</reference>
<gene>
    <name evidence="2" type="ORF">BDEG_24971</name>
</gene>
<dbReference type="Proteomes" id="UP000077115">
    <property type="component" value="Unassembled WGS sequence"/>
</dbReference>
<reference evidence="2 3" key="1">
    <citation type="submission" date="2006-10" db="EMBL/GenBank/DDBJ databases">
        <title>The Genome Sequence of Batrachochytrium dendrobatidis JEL423.</title>
        <authorList>
            <consortium name="The Broad Institute Genome Sequencing Platform"/>
            <person name="Birren B."/>
            <person name="Lander E."/>
            <person name="Galagan J."/>
            <person name="Cuomo C."/>
            <person name="Devon K."/>
            <person name="Jaffe D."/>
            <person name="Butler J."/>
            <person name="Alvarez P."/>
            <person name="Gnerre S."/>
            <person name="Grabherr M."/>
            <person name="Kleber M."/>
            <person name="Mauceli E."/>
            <person name="Brockman W."/>
            <person name="Young S."/>
            <person name="LaButti K."/>
            <person name="Sykes S."/>
            <person name="DeCaprio D."/>
            <person name="Crawford M."/>
            <person name="Koehrsen M."/>
            <person name="Engels R."/>
            <person name="Montgomery P."/>
            <person name="Pearson M."/>
            <person name="Howarth C."/>
            <person name="Larson L."/>
            <person name="White J."/>
            <person name="O'Leary S."/>
            <person name="Kodira C."/>
            <person name="Zeng Q."/>
            <person name="Yandava C."/>
            <person name="Alvarado L."/>
            <person name="Longcore J."/>
            <person name="James T."/>
        </authorList>
    </citation>
    <scope>NUCLEOTIDE SEQUENCE [LARGE SCALE GENOMIC DNA]</scope>
    <source>
        <strain evidence="2 3">JEL423</strain>
    </source>
</reference>
<sequence>MSIGRASLAKLPAISSTSSFGAVPSKYNGASSKLPHQSDKPTRIQQTHSQQQYLRDLFRMRYFRFKSKDIDKTIDFYTTFGMSVKYDGEQECVLAPVPPIAPQPIQHSTFGKARAMEMHVAHQIHAANGTNGLFGKQPAALRKNDIKHTFSNSALNDRDKNDDDEVDSRARVIILSYDAVALSHNKNDFDHADRIQLIFEDISTRKDSTLDSKYIPQSDITDRPVTQPKTDSFIPAHHGATHPRMETKVQHNYEYLVIYVHFIHRLVKRFSAKGYDIVLPPTELDSMKLCILKDPNGIEVRLYDMPDSLLNERNSKNPWFTRLGYYAIPTSYANDTALMYEALFQIRTPKSLVGKEVKERLDQITGRELDSDNATSQTRNLRKMGAVGTVRQAISKAQGFRLVDMDEFVVGLSNTVFYWLGNGLRTSACTLCLTEVSNSDTGLAITQFDPKKSQLIGIGFEVPNLDAVIHKLKYETKDQLKWSNVRHKMTGVGMVAKFKDRLNGLALELFCSKTGEAVLSKPHHEPAFAPGIKPIPKPAVGEIQFIGSANDSLTENTRTEYYDSIEKCRRVPVYVINHNHLRGQARIFSADAVCRIKQSTDYQSILPPTPPPQIIPQEPRKNTKFGLPADLKSETHKSGADYAHIGHGMSLAAGEVDVNDNHENRLADNHHSNSVNTQHYDDAAQPNDQAFADLNEPLDSPLNHVRPKIKTYDDHLRKIFVMRGKCGSAMF</sequence>
<dbReference type="VEuPathDB" id="FungiDB:BDEG_24971"/>
<accession>A0A177WPI0</accession>
<dbReference type="Gene3D" id="3.10.180.10">
    <property type="entry name" value="2,3-Dihydroxybiphenyl 1,2-Dioxygenase, domain 1"/>
    <property type="match status" value="1"/>
</dbReference>
<evidence type="ECO:0000256" key="1">
    <source>
        <dbReference type="SAM" id="MobiDB-lite"/>
    </source>
</evidence>
<dbReference type="InterPro" id="IPR029068">
    <property type="entry name" value="Glyas_Bleomycin-R_OHBP_Dase"/>
</dbReference>
<evidence type="ECO:0000313" key="3">
    <source>
        <dbReference type="Proteomes" id="UP000077115"/>
    </source>
</evidence>
<dbReference type="AlphaFoldDB" id="A0A177WPI0"/>
<dbReference type="SUPFAM" id="SSF54593">
    <property type="entry name" value="Glyoxalase/Bleomycin resistance protein/Dihydroxybiphenyl dioxygenase"/>
    <property type="match status" value="1"/>
</dbReference>
<dbReference type="OrthoDB" id="5557314at2759"/>
<dbReference type="eggNOG" id="ENOG502SR5M">
    <property type="taxonomic scope" value="Eukaryota"/>
</dbReference>
<proteinExistence type="predicted"/>
<evidence type="ECO:0000313" key="2">
    <source>
        <dbReference type="EMBL" id="OAJ41350.1"/>
    </source>
</evidence>
<feature type="region of interest" description="Disordered" evidence="1">
    <location>
        <begin position="28"/>
        <end position="49"/>
    </location>
</feature>
<organism evidence="2 3">
    <name type="scientific">Batrachochytrium dendrobatidis (strain JEL423)</name>
    <dbReference type="NCBI Taxonomy" id="403673"/>
    <lineage>
        <taxon>Eukaryota</taxon>
        <taxon>Fungi</taxon>
        <taxon>Fungi incertae sedis</taxon>
        <taxon>Chytridiomycota</taxon>
        <taxon>Chytridiomycota incertae sedis</taxon>
        <taxon>Chytridiomycetes</taxon>
        <taxon>Rhizophydiales</taxon>
        <taxon>Rhizophydiales incertae sedis</taxon>
        <taxon>Batrachochytrium</taxon>
    </lineage>
</organism>
<protein>
    <submittedName>
        <fullName evidence="2">Uncharacterized protein</fullName>
    </submittedName>
</protein>